<keyword evidence="7" id="KW-1185">Reference proteome</keyword>
<reference evidence="6 7" key="1">
    <citation type="journal article" date="2013" name="Int. J. Syst. Evol. Microbiol.">
        <title>Roseomonas aerophila sp. nov., isolated from air.</title>
        <authorList>
            <person name="Kim S.J."/>
            <person name="Weon H.Y."/>
            <person name="Ahn J.H."/>
            <person name="Hong S.B."/>
            <person name="Seok S.J."/>
            <person name="Whang K.S."/>
            <person name="Kwon S.W."/>
        </authorList>
    </citation>
    <scope>NUCLEOTIDE SEQUENCE [LARGE SCALE GENOMIC DNA]</scope>
    <source>
        <strain evidence="6 7">NBRC 108923</strain>
    </source>
</reference>
<dbReference type="Pfam" id="PF00126">
    <property type="entry name" value="HTH_1"/>
    <property type="match status" value="1"/>
</dbReference>
<dbReference type="InterPro" id="IPR000847">
    <property type="entry name" value="LysR_HTH_N"/>
</dbReference>
<keyword evidence="2" id="KW-0805">Transcription regulation</keyword>
<dbReference type="EMBL" id="JACTVA010000001">
    <property type="protein sequence ID" value="MBC9205313.1"/>
    <property type="molecule type" value="Genomic_DNA"/>
</dbReference>
<gene>
    <name evidence="6" type="ORF">IBL26_00580</name>
</gene>
<proteinExistence type="inferred from homology"/>
<dbReference type="InterPro" id="IPR058163">
    <property type="entry name" value="LysR-type_TF_proteobact-type"/>
</dbReference>
<dbReference type="Gene3D" id="3.40.190.290">
    <property type="match status" value="1"/>
</dbReference>
<accession>A0ABR7RFV6</accession>
<sequence length="302" mass="32740">MMTPQDLRFVALIAAASSLAAVARRLDISPSAVTQRLRHLEERLQVRLVDRSSRRLQLTAEGSMLAERGAAVLAELEAMTEALAAGRGAVTGHLRVAAPFGFGRAYVAPAMVALRQAHPGLEMSLILFEDPAHSLRDGQWDVMVHVGHLPDSRLVLRRLAPNRRILCAAPAYLAAHGTPSQPEDLRHHACAVIRENQADTTLWPFTHAEGHGTAIRVHPALASNDGAVVRQWGLAGLGIILRSEWDVAEDLRSGALVALVPDWTPPPADVVALLGARNGRMARTERFLQVLGQALRPVPWRG</sequence>
<evidence type="ECO:0000313" key="7">
    <source>
        <dbReference type="Proteomes" id="UP000626026"/>
    </source>
</evidence>
<comment type="caution">
    <text evidence="6">The sequence shown here is derived from an EMBL/GenBank/DDBJ whole genome shotgun (WGS) entry which is preliminary data.</text>
</comment>
<dbReference type="SUPFAM" id="SSF53850">
    <property type="entry name" value="Periplasmic binding protein-like II"/>
    <property type="match status" value="1"/>
</dbReference>
<dbReference type="PANTHER" id="PTHR30537">
    <property type="entry name" value="HTH-TYPE TRANSCRIPTIONAL REGULATOR"/>
    <property type="match status" value="1"/>
</dbReference>
<evidence type="ECO:0000313" key="6">
    <source>
        <dbReference type="EMBL" id="MBC9205313.1"/>
    </source>
</evidence>
<keyword evidence="3" id="KW-0238">DNA-binding</keyword>
<comment type="similarity">
    <text evidence="1">Belongs to the LysR transcriptional regulatory family.</text>
</comment>
<evidence type="ECO:0000256" key="2">
    <source>
        <dbReference type="ARBA" id="ARBA00023015"/>
    </source>
</evidence>
<evidence type="ECO:0000259" key="5">
    <source>
        <dbReference type="PROSITE" id="PS50931"/>
    </source>
</evidence>
<feature type="domain" description="HTH lysR-type" evidence="5">
    <location>
        <begin position="2"/>
        <end position="59"/>
    </location>
</feature>
<evidence type="ECO:0000256" key="3">
    <source>
        <dbReference type="ARBA" id="ARBA00023125"/>
    </source>
</evidence>
<dbReference type="Proteomes" id="UP000626026">
    <property type="component" value="Unassembled WGS sequence"/>
</dbReference>
<dbReference type="PANTHER" id="PTHR30537:SF5">
    <property type="entry name" value="HTH-TYPE TRANSCRIPTIONAL ACTIVATOR TTDR-RELATED"/>
    <property type="match status" value="1"/>
</dbReference>
<name>A0ABR7RFV6_9PROT</name>
<organism evidence="6 7">
    <name type="scientific">Teichococcus aerophilus</name>
    <dbReference type="NCBI Taxonomy" id="1224513"/>
    <lineage>
        <taxon>Bacteria</taxon>
        <taxon>Pseudomonadati</taxon>
        <taxon>Pseudomonadota</taxon>
        <taxon>Alphaproteobacteria</taxon>
        <taxon>Acetobacterales</taxon>
        <taxon>Roseomonadaceae</taxon>
        <taxon>Roseomonas</taxon>
    </lineage>
</organism>
<dbReference type="InterPro" id="IPR036388">
    <property type="entry name" value="WH-like_DNA-bd_sf"/>
</dbReference>
<evidence type="ECO:0000256" key="4">
    <source>
        <dbReference type="ARBA" id="ARBA00023163"/>
    </source>
</evidence>
<dbReference type="Pfam" id="PF03466">
    <property type="entry name" value="LysR_substrate"/>
    <property type="match status" value="1"/>
</dbReference>
<dbReference type="PROSITE" id="PS50931">
    <property type="entry name" value="HTH_LYSR"/>
    <property type="match status" value="1"/>
</dbReference>
<protein>
    <submittedName>
        <fullName evidence="6">LysR family transcriptional regulator</fullName>
    </submittedName>
</protein>
<dbReference type="Gene3D" id="1.10.10.10">
    <property type="entry name" value="Winged helix-like DNA-binding domain superfamily/Winged helix DNA-binding domain"/>
    <property type="match status" value="1"/>
</dbReference>
<dbReference type="InterPro" id="IPR005119">
    <property type="entry name" value="LysR_subst-bd"/>
</dbReference>
<dbReference type="SUPFAM" id="SSF46785">
    <property type="entry name" value="Winged helix' DNA-binding domain"/>
    <property type="match status" value="1"/>
</dbReference>
<keyword evidence="4" id="KW-0804">Transcription</keyword>
<evidence type="ECO:0000256" key="1">
    <source>
        <dbReference type="ARBA" id="ARBA00009437"/>
    </source>
</evidence>
<dbReference type="InterPro" id="IPR036390">
    <property type="entry name" value="WH_DNA-bd_sf"/>
</dbReference>